<comment type="caution">
    <text evidence="2">The sequence shown here is derived from an EMBL/GenBank/DDBJ whole genome shotgun (WGS) entry which is preliminary data.</text>
</comment>
<gene>
    <name evidence="2" type="ORF">LSAT_V11C100027650</name>
</gene>
<dbReference type="PANTHER" id="PTHR48449">
    <property type="entry name" value="DUF1985 DOMAIN-CONTAINING PROTEIN"/>
    <property type="match status" value="1"/>
</dbReference>
<accession>A0A9R1WNC3</accession>
<dbReference type="Proteomes" id="UP000235145">
    <property type="component" value="Unassembled WGS sequence"/>
</dbReference>
<evidence type="ECO:0000256" key="1">
    <source>
        <dbReference type="SAM" id="MobiDB-lite"/>
    </source>
</evidence>
<feature type="compositionally biased region" description="Low complexity" evidence="1">
    <location>
        <begin position="100"/>
        <end position="109"/>
    </location>
</feature>
<dbReference type="AlphaFoldDB" id="A0A9R1WNC3"/>
<evidence type="ECO:0000313" key="3">
    <source>
        <dbReference type="Proteomes" id="UP000235145"/>
    </source>
</evidence>
<dbReference type="EMBL" id="NBSK02000001">
    <property type="protein sequence ID" value="KAJ0227263.1"/>
    <property type="molecule type" value="Genomic_DNA"/>
</dbReference>
<proteinExistence type="predicted"/>
<keyword evidence="3" id="KW-1185">Reference proteome</keyword>
<protein>
    <submittedName>
        <fullName evidence="2">Uncharacterized protein</fullName>
    </submittedName>
</protein>
<name>A0A9R1WNC3_LACSA</name>
<reference evidence="2 3" key="1">
    <citation type="journal article" date="2017" name="Nat. Commun.">
        <title>Genome assembly with in vitro proximity ligation data and whole-genome triplication in lettuce.</title>
        <authorList>
            <person name="Reyes-Chin-Wo S."/>
            <person name="Wang Z."/>
            <person name="Yang X."/>
            <person name="Kozik A."/>
            <person name="Arikit S."/>
            <person name="Song C."/>
            <person name="Xia L."/>
            <person name="Froenicke L."/>
            <person name="Lavelle D.O."/>
            <person name="Truco M.J."/>
            <person name="Xia R."/>
            <person name="Zhu S."/>
            <person name="Xu C."/>
            <person name="Xu H."/>
            <person name="Xu X."/>
            <person name="Cox K."/>
            <person name="Korf I."/>
            <person name="Meyers B.C."/>
            <person name="Michelmore R.W."/>
        </authorList>
    </citation>
    <scope>NUCLEOTIDE SEQUENCE [LARGE SCALE GENOMIC DNA]</scope>
    <source>
        <strain evidence="3">cv. Salinas</strain>
        <tissue evidence="2">Seedlings</tissue>
    </source>
</reference>
<organism evidence="2 3">
    <name type="scientific">Lactuca sativa</name>
    <name type="common">Garden lettuce</name>
    <dbReference type="NCBI Taxonomy" id="4236"/>
    <lineage>
        <taxon>Eukaryota</taxon>
        <taxon>Viridiplantae</taxon>
        <taxon>Streptophyta</taxon>
        <taxon>Embryophyta</taxon>
        <taxon>Tracheophyta</taxon>
        <taxon>Spermatophyta</taxon>
        <taxon>Magnoliopsida</taxon>
        <taxon>eudicotyledons</taxon>
        <taxon>Gunneridae</taxon>
        <taxon>Pentapetalae</taxon>
        <taxon>asterids</taxon>
        <taxon>campanulids</taxon>
        <taxon>Asterales</taxon>
        <taxon>Asteraceae</taxon>
        <taxon>Cichorioideae</taxon>
        <taxon>Cichorieae</taxon>
        <taxon>Lactucinae</taxon>
        <taxon>Lactuca</taxon>
    </lineage>
</organism>
<feature type="region of interest" description="Disordered" evidence="1">
    <location>
        <begin position="93"/>
        <end position="120"/>
    </location>
</feature>
<dbReference type="PANTHER" id="PTHR48449:SF1">
    <property type="entry name" value="DUF1985 DOMAIN-CONTAINING PROTEIN"/>
    <property type="match status" value="1"/>
</dbReference>
<sequence length="341" mass="39596">MQLDFAWGSYLWDFTYVDLDDTWNKIHNYLSLSERRQTLKYSVSGFTTPIREGQPPRQNMLPGDGEMTSCYYMSFQEYVYGEGKAVPSPVRDHFRRQDESSSSMSSNGRSHGRGRGSGKHNLDEVLKRLHALEQHVFMNRQPTKVFVEEVNTEQFWNDISFDDPIVSQRKYDEQVVQDEVMNKNNTTENVFGDIQDDKVLEERNDYAGNKFDDDVFDVNDYSEVKEEWEERNNNAGSKFDDDVPDEDELIITGIVDYFDEYDGKEVTPDKLRTRKPSQYLCPPYTEVFVLFVPSLHRGIRFICMGIHLKSMTILPPATYNLNEGYVVVVNGKKAVYHVATL</sequence>
<evidence type="ECO:0000313" key="2">
    <source>
        <dbReference type="EMBL" id="KAJ0227263.1"/>
    </source>
</evidence>